<dbReference type="PANTHER" id="PTHR37539">
    <property type="entry name" value="SECRETED PROTEIN-RELATED"/>
    <property type="match status" value="1"/>
</dbReference>
<dbReference type="Proteomes" id="UP000199707">
    <property type="component" value="Unassembled WGS sequence"/>
</dbReference>
<dbReference type="PANTHER" id="PTHR37539:SF1">
    <property type="entry name" value="ER-BOUND OXYGENASE MPAB_MPAB'_RUBBER OXYGENASE CATALYTIC DOMAIN-CONTAINING PROTEIN"/>
    <property type="match status" value="1"/>
</dbReference>
<gene>
    <name evidence="2" type="ORF">SAMN02799620_01333</name>
</gene>
<dbReference type="EMBL" id="FMUB01000002">
    <property type="protein sequence ID" value="SCX08876.1"/>
    <property type="molecule type" value="Genomic_DNA"/>
</dbReference>
<feature type="domain" description="ER-bound oxygenase mpaB/mpaB'/Rubber oxygenase catalytic" evidence="1">
    <location>
        <begin position="165"/>
        <end position="382"/>
    </location>
</feature>
<evidence type="ECO:0000259" key="1">
    <source>
        <dbReference type="Pfam" id="PF09995"/>
    </source>
</evidence>
<proteinExistence type="predicted"/>
<protein>
    <recommendedName>
        <fullName evidence="1">ER-bound oxygenase mpaB/mpaB'/Rubber oxygenase catalytic domain-containing protein</fullName>
    </recommendedName>
</protein>
<dbReference type="InterPro" id="IPR037473">
    <property type="entry name" value="Lcp-like"/>
</dbReference>
<evidence type="ECO:0000313" key="3">
    <source>
        <dbReference type="Proteomes" id="UP000199707"/>
    </source>
</evidence>
<sequence>MLTAQERAVRIRGQREAQPEIYGSIDFDTMPLRFTTDPNVPAQMRDELADQRPRLLANAELVSVVADYTLLGDRVGDAYAGLMFEYGFKRLVDMLVEACDKGVDQVDGAPKELVDFIEDMESVPEWIDLDLVERGARLERNATAHVLPYVIRGGLLGTFVNKYAALPMAVTGAFSERTSGKRVKETAAFFVSSVLPGALARDGYSFKSAAMVRLMHSMVRINVMRKGRWDSGEYGVPIPQADQMPAGNAAMFALALKIVGTGRREFTADERARVEFYRYRCFLLGLPEELLPTTPQEIVDVMATRHATLRAGWDDDTCGRLVAGTMGARFEPEDSLSTRIREPFERSLSKLFFIRTYISGDTARAAKMGVIITRADRVRAAAALLYVVARMLPYAIAERVPYLSDLADRRLTRKVSSLLERYSGAEFRTDATTYQPTPGAHQIRTEGA</sequence>
<name>A0A1G4VNV7_9MYCO</name>
<dbReference type="AlphaFoldDB" id="A0A1G4VNV7"/>
<dbReference type="InterPro" id="IPR018713">
    <property type="entry name" value="MPAB/Lcp_cat_dom"/>
</dbReference>
<dbReference type="Pfam" id="PF09995">
    <property type="entry name" value="MPAB_Lcp_cat"/>
    <property type="match status" value="1"/>
</dbReference>
<evidence type="ECO:0000313" key="2">
    <source>
        <dbReference type="EMBL" id="SCX08876.1"/>
    </source>
</evidence>
<dbReference type="RefSeq" id="WP_090354750.1">
    <property type="nucleotide sequence ID" value="NZ_FMUB01000002.1"/>
</dbReference>
<dbReference type="GO" id="GO:0016491">
    <property type="term" value="F:oxidoreductase activity"/>
    <property type="evidence" value="ECO:0007669"/>
    <property type="project" value="InterPro"/>
</dbReference>
<organism evidence="2 3">
    <name type="scientific">Mycolicibacterium fluoranthenivorans</name>
    <dbReference type="NCBI Taxonomy" id="258505"/>
    <lineage>
        <taxon>Bacteria</taxon>
        <taxon>Bacillati</taxon>
        <taxon>Actinomycetota</taxon>
        <taxon>Actinomycetes</taxon>
        <taxon>Mycobacteriales</taxon>
        <taxon>Mycobacteriaceae</taxon>
        <taxon>Mycolicibacterium</taxon>
    </lineage>
</organism>
<dbReference type="STRING" id="1502745.SAMN02799620_01333"/>
<accession>A0A1G4VNV7</accession>
<reference evidence="3" key="1">
    <citation type="submission" date="2016-10" db="EMBL/GenBank/DDBJ databases">
        <authorList>
            <person name="Varghese N."/>
            <person name="Submissions S."/>
        </authorList>
    </citation>
    <scope>NUCLEOTIDE SEQUENCE [LARGE SCALE GENOMIC DNA]</scope>
    <source>
        <strain evidence="3">UNC267MFSha1.1M11</strain>
    </source>
</reference>